<gene>
    <name evidence="10" type="ORF">FHR24_002894</name>
</gene>
<dbReference type="Pfam" id="PF02321">
    <property type="entry name" value="OEP"/>
    <property type="match status" value="2"/>
</dbReference>
<keyword evidence="9" id="KW-0732">Signal</keyword>
<dbReference type="EMBL" id="JAASQL010000006">
    <property type="protein sequence ID" value="NIJ46407.1"/>
    <property type="molecule type" value="Genomic_DNA"/>
</dbReference>
<feature type="coiled-coil region" evidence="8">
    <location>
        <begin position="366"/>
        <end position="401"/>
    </location>
</feature>
<dbReference type="Proteomes" id="UP000745859">
    <property type="component" value="Unassembled WGS sequence"/>
</dbReference>
<evidence type="ECO:0000313" key="11">
    <source>
        <dbReference type="Proteomes" id="UP000745859"/>
    </source>
</evidence>
<dbReference type="Gene3D" id="1.20.1600.10">
    <property type="entry name" value="Outer membrane efflux proteins (OEP)"/>
    <property type="match status" value="1"/>
</dbReference>
<dbReference type="InterPro" id="IPR003423">
    <property type="entry name" value="OMP_efflux"/>
</dbReference>
<evidence type="ECO:0000256" key="5">
    <source>
        <dbReference type="ARBA" id="ARBA00022692"/>
    </source>
</evidence>
<evidence type="ECO:0000256" key="4">
    <source>
        <dbReference type="ARBA" id="ARBA00022452"/>
    </source>
</evidence>
<keyword evidence="3" id="KW-0813">Transport</keyword>
<dbReference type="PANTHER" id="PTHR30026:SF20">
    <property type="entry name" value="OUTER MEMBRANE PROTEIN TOLC"/>
    <property type="match status" value="1"/>
</dbReference>
<dbReference type="InterPro" id="IPR051906">
    <property type="entry name" value="TolC-like"/>
</dbReference>
<evidence type="ECO:0000256" key="9">
    <source>
        <dbReference type="SAM" id="SignalP"/>
    </source>
</evidence>
<feature type="chain" id="PRO_5046560947" evidence="9">
    <location>
        <begin position="29"/>
        <end position="473"/>
    </location>
</feature>
<protein>
    <submittedName>
        <fullName evidence="10">Outer membrane protein TolC</fullName>
    </submittedName>
</protein>
<proteinExistence type="inferred from homology"/>
<comment type="subcellular location">
    <subcellularLocation>
        <location evidence="1">Cell outer membrane</location>
    </subcellularLocation>
</comment>
<keyword evidence="11" id="KW-1185">Reference proteome</keyword>
<organism evidence="10 11">
    <name type="scientific">Wenyingzhuangia heitensis</name>
    <dbReference type="NCBI Taxonomy" id="1487859"/>
    <lineage>
        <taxon>Bacteria</taxon>
        <taxon>Pseudomonadati</taxon>
        <taxon>Bacteroidota</taxon>
        <taxon>Flavobacteriia</taxon>
        <taxon>Flavobacteriales</taxon>
        <taxon>Flavobacteriaceae</taxon>
        <taxon>Wenyingzhuangia</taxon>
    </lineage>
</organism>
<keyword evidence="5" id="KW-0812">Transmembrane</keyword>
<dbReference type="PANTHER" id="PTHR30026">
    <property type="entry name" value="OUTER MEMBRANE PROTEIN TOLC"/>
    <property type="match status" value="1"/>
</dbReference>
<dbReference type="SUPFAM" id="SSF56954">
    <property type="entry name" value="Outer membrane efflux proteins (OEP)"/>
    <property type="match status" value="1"/>
</dbReference>
<evidence type="ECO:0000256" key="7">
    <source>
        <dbReference type="ARBA" id="ARBA00023237"/>
    </source>
</evidence>
<feature type="signal peptide" evidence="9">
    <location>
        <begin position="1"/>
        <end position="28"/>
    </location>
</feature>
<keyword evidence="8" id="KW-0175">Coiled coil</keyword>
<evidence type="ECO:0000256" key="8">
    <source>
        <dbReference type="SAM" id="Coils"/>
    </source>
</evidence>
<comment type="caution">
    <text evidence="10">The sequence shown here is derived from an EMBL/GenBank/DDBJ whole genome shotgun (WGS) entry which is preliminary data.</text>
</comment>
<name>A0ABX0UC48_9FLAO</name>
<keyword evidence="6" id="KW-0472">Membrane</keyword>
<keyword evidence="4" id="KW-1134">Transmembrane beta strand</keyword>
<evidence type="ECO:0000256" key="3">
    <source>
        <dbReference type="ARBA" id="ARBA00022448"/>
    </source>
</evidence>
<keyword evidence="7" id="KW-0998">Cell outer membrane</keyword>
<evidence type="ECO:0000313" key="10">
    <source>
        <dbReference type="EMBL" id="NIJ46407.1"/>
    </source>
</evidence>
<evidence type="ECO:0000256" key="1">
    <source>
        <dbReference type="ARBA" id="ARBA00004442"/>
    </source>
</evidence>
<reference evidence="10 11" key="1">
    <citation type="submission" date="2020-03" db="EMBL/GenBank/DDBJ databases">
        <title>Genomic Encyclopedia of Type Strains, Phase IV (KMG-IV): sequencing the most valuable type-strain genomes for metagenomic binning, comparative biology and taxonomic classification.</title>
        <authorList>
            <person name="Goeker M."/>
        </authorList>
    </citation>
    <scope>NUCLEOTIDE SEQUENCE [LARGE SCALE GENOMIC DNA]</scope>
    <source>
        <strain evidence="10 11">DSM 101599</strain>
    </source>
</reference>
<dbReference type="RefSeq" id="WP_167190466.1">
    <property type="nucleotide sequence ID" value="NZ_JAASQL010000006.1"/>
</dbReference>
<evidence type="ECO:0000256" key="6">
    <source>
        <dbReference type="ARBA" id="ARBA00023136"/>
    </source>
</evidence>
<sequence length="473" mass="53358">MNSITYYSKLYLKRMLFLIFLSFTWSKAQSQTLNLKNAIASGMENYGSIKAKENYSKAATEEIARAKRTYLPNFNLAAQQVYGTVNGQNGPMYGSGGLGVASSGLPLEEQNWNAAFGSLYLANVNWDFFTFGKIRQQIQVAKATSVQSAKDLEQEKFKQKIKITTYYLNLLASQRMLVSQQKNLDRVIVIQQNAASRVKNGLLPAVDSILASAEVSKAKIALNQIKQQVKTQNNQLASSIGIVAREFVLDTHLVSKTPQSLTFFEEETVSENPILSFYNSKIEVGTSLLELNKKELYPNFSLFGVFQTRGSGFSSNYATNQNAYTTNYLDGIDPVRHNYLMGVGLSWNLTEVFRISKKITTQKFINTGLEEEYKMIDNELNNQLNESNTRLQYALENYKEAPLQVQAAQKAYEQRMALYKNGLTNLVDVTQALYILNRAEVDQDVINTNVWQALLMKAAATGDFNLFFNQYKQ</sequence>
<evidence type="ECO:0000256" key="2">
    <source>
        <dbReference type="ARBA" id="ARBA00007613"/>
    </source>
</evidence>
<comment type="similarity">
    <text evidence="2">Belongs to the outer membrane factor (OMF) (TC 1.B.17) family.</text>
</comment>
<accession>A0ABX0UC48</accession>